<keyword evidence="3" id="KW-1185">Reference proteome</keyword>
<proteinExistence type="predicted"/>
<organism evidence="2 3">
    <name type="scientific">Candidatus Rhodoblastus alkanivorans</name>
    <dbReference type="NCBI Taxonomy" id="2954117"/>
    <lineage>
        <taxon>Bacteria</taxon>
        <taxon>Pseudomonadati</taxon>
        <taxon>Pseudomonadota</taxon>
        <taxon>Alphaproteobacteria</taxon>
        <taxon>Hyphomicrobiales</taxon>
        <taxon>Rhodoblastaceae</taxon>
        <taxon>Rhodoblastus</taxon>
    </lineage>
</organism>
<keyword evidence="1" id="KW-0732">Signal</keyword>
<name>A0ABS9Z4G1_9HYPH</name>
<accession>A0ABS9Z4G1</accession>
<feature type="chain" id="PRO_5045091064" evidence="1">
    <location>
        <begin position="27"/>
        <end position="290"/>
    </location>
</feature>
<feature type="signal peptide" evidence="1">
    <location>
        <begin position="1"/>
        <end position="26"/>
    </location>
</feature>
<dbReference type="RefSeq" id="WP_243066374.1">
    <property type="nucleotide sequence ID" value="NZ_JAIVFK010000034.1"/>
</dbReference>
<evidence type="ECO:0000313" key="3">
    <source>
        <dbReference type="Proteomes" id="UP001139104"/>
    </source>
</evidence>
<dbReference type="EMBL" id="JAIVFP010000001">
    <property type="protein sequence ID" value="MCI4682356.1"/>
    <property type="molecule type" value="Genomic_DNA"/>
</dbReference>
<evidence type="ECO:0000313" key="2">
    <source>
        <dbReference type="EMBL" id="MCI4682356.1"/>
    </source>
</evidence>
<evidence type="ECO:0000256" key="1">
    <source>
        <dbReference type="SAM" id="SignalP"/>
    </source>
</evidence>
<dbReference type="Proteomes" id="UP001139104">
    <property type="component" value="Unassembled WGS sequence"/>
</dbReference>
<reference evidence="2" key="1">
    <citation type="journal article" date="2022" name="ISME J.">
        <title>Identification of active gaseous-alkane degraders at natural gas seeps.</title>
        <authorList>
            <person name="Farhan Ul Haque M."/>
            <person name="Hernandez M."/>
            <person name="Crombie A.T."/>
            <person name="Murrell J.C."/>
        </authorList>
    </citation>
    <scope>NUCLEOTIDE SEQUENCE</scope>
    <source>
        <strain evidence="2">PC2</strain>
    </source>
</reference>
<gene>
    <name evidence="2" type="ORF">K2U94_06225</name>
</gene>
<comment type="caution">
    <text evidence="2">The sequence shown here is derived from an EMBL/GenBank/DDBJ whole genome shotgun (WGS) entry which is preliminary data.</text>
</comment>
<protein>
    <submittedName>
        <fullName evidence="2">Transporter</fullName>
    </submittedName>
</protein>
<sequence>MSLKKSLAAMACGCLSLCAATTASFANSGIQPGITTGIPLGAAPPEGVYIVQLPNYGYRDANPGQNVGAIVPAWLIWSTPWTILGAHIVLDAASPMANVNVHNVLNRGGFANPIVDVQFKWNLGNGFFGGFQTGVYLPVKDELSILGIPRDFAMFQALGALSYLKDGWDLSATAIYGTGRSGDIYSEPGSYAPNWFNLDLTATKTFGKFEVGFVGFGSADLDAPVPGYAKQSQIALGGLVGYNFGVLNFQFKLTRDVMEQNYGGYDTRGWANITIPLWVAAPPAPVVAKY</sequence>